<dbReference type="InterPro" id="IPR027417">
    <property type="entry name" value="P-loop_NTPase"/>
</dbReference>
<accession>A0ABU1UMT1</accession>
<comment type="caution">
    <text evidence="1">The sequence shown here is derived from an EMBL/GenBank/DDBJ whole genome shotgun (WGS) entry which is preliminary data.</text>
</comment>
<sequence length="181" mass="19938">MNRHRYAELSALIAQRQPACGTTTVIALDGPSGAGKTSLAQGLAEATGADVLHLEDIYPGWHGLEATPPLVRQVLDRIAADEIGEVHRWDWEADRPGAIMRVPPAPLLILDGVGSGASRIRPFLSLLLWVEAPIEARRKRALARDGDVYAPFWEIWAEQEIRHFAAEQTRIHADRIIDTGD</sequence>
<dbReference type="Gene3D" id="3.40.50.300">
    <property type="entry name" value="P-loop containing nucleotide triphosphate hydrolases"/>
    <property type="match status" value="1"/>
</dbReference>
<keyword evidence="1" id="KW-0808">Transferase</keyword>
<dbReference type="Proteomes" id="UP001257739">
    <property type="component" value="Unassembled WGS sequence"/>
</dbReference>
<dbReference type="EMBL" id="JAVDWH010000001">
    <property type="protein sequence ID" value="MDR7086496.1"/>
    <property type="molecule type" value="Genomic_DNA"/>
</dbReference>
<keyword evidence="1" id="KW-0032">Aminotransferase</keyword>
<dbReference type="RefSeq" id="WP_309968439.1">
    <property type="nucleotide sequence ID" value="NZ_JAVDWH010000001.1"/>
</dbReference>
<gene>
    <name evidence="1" type="ORF">J2X11_001335</name>
</gene>
<dbReference type="SUPFAM" id="SSF52540">
    <property type="entry name" value="P-loop containing nucleoside triphosphate hydrolases"/>
    <property type="match status" value="1"/>
</dbReference>
<protein>
    <submittedName>
        <fullName evidence="1">Para-aminobenzoate synthetase</fullName>
        <ecNumber evidence="1">2.6.1.85</ecNumber>
    </submittedName>
</protein>
<proteinExistence type="predicted"/>
<reference evidence="1 2" key="1">
    <citation type="submission" date="2023-07" db="EMBL/GenBank/DDBJ databases">
        <title>Sorghum-associated microbial communities from plants grown in Nebraska, USA.</title>
        <authorList>
            <person name="Schachtman D."/>
        </authorList>
    </citation>
    <scope>NUCLEOTIDE SEQUENCE [LARGE SCALE GENOMIC DNA]</scope>
    <source>
        <strain evidence="1 2">BE248</strain>
    </source>
</reference>
<dbReference type="EC" id="2.6.1.85" evidence="1"/>
<evidence type="ECO:0000313" key="2">
    <source>
        <dbReference type="Proteomes" id="UP001257739"/>
    </source>
</evidence>
<keyword evidence="2" id="KW-1185">Reference proteome</keyword>
<organism evidence="1 2">
    <name type="scientific">Aeromicrobium panaciterrae</name>
    <dbReference type="NCBI Taxonomy" id="363861"/>
    <lineage>
        <taxon>Bacteria</taxon>
        <taxon>Bacillati</taxon>
        <taxon>Actinomycetota</taxon>
        <taxon>Actinomycetes</taxon>
        <taxon>Propionibacteriales</taxon>
        <taxon>Nocardioidaceae</taxon>
        <taxon>Aeromicrobium</taxon>
    </lineage>
</organism>
<evidence type="ECO:0000313" key="1">
    <source>
        <dbReference type="EMBL" id="MDR7086496.1"/>
    </source>
</evidence>
<dbReference type="GO" id="GO:0046820">
    <property type="term" value="F:4-amino-4-deoxychorismate synthase activity"/>
    <property type="evidence" value="ECO:0007669"/>
    <property type="project" value="UniProtKB-EC"/>
</dbReference>
<name>A0ABU1UMT1_9ACTN</name>